<accession>A0A378PUG4</accession>
<proteinExistence type="predicted"/>
<dbReference type="GO" id="GO:0006355">
    <property type="term" value="P:regulation of DNA-templated transcription"/>
    <property type="evidence" value="ECO:0007669"/>
    <property type="project" value="InterPro"/>
</dbReference>
<gene>
    <name evidence="1" type="ORF">NCTC10571_02610</name>
</gene>
<dbReference type="Proteomes" id="UP000255234">
    <property type="component" value="Unassembled WGS sequence"/>
</dbReference>
<dbReference type="RefSeq" id="WP_115152442.1">
    <property type="nucleotide sequence ID" value="NZ_UGPP01000002.1"/>
</dbReference>
<dbReference type="AlphaFoldDB" id="A0A378PUG4"/>
<dbReference type="InterPro" id="IPR013321">
    <property type="entry name" value="Arc_rbn_hlx_hlx"/>
</dbReference>
<name>A0A378PUG4_9FIRM</name>
<evidence type="ECO:0000313" key="2">
    <source>
        <dbReference type="Proteomes" id="UP000255234"/>
    </source>
</evidence>
<protein>
    <submittedName>
        <fullName evidence="1">Uncharacterized protein</fullName>
    </submittedName>
</protein>
<reference evidence="1 2" key="1">
    <citation type="submission" date="2018-06" db="EMBL/GenBank/DDBJ databases">
        <authorList>
            <consortium name="Pathogen Informatics"/>
            <person name="Doyle S."/>
        </authorList>
    </citation>
    <scope>NUCLEOTIDE SEQUENCE [LARGE SCALE GENOMIC DNA]</scope>
    <source>
        <strain evidence="1 2">NCTC10571</strain>
    </source>
</reference>
<dbReference type="InterPro" id="IPR010985">
    <property type="entry name" value="Ribbon_hlx_hlx"/>
</dbReference>
<dbReference type="SUPFAM" id="SSF47598">
    <property type="entry name" value="Ribbon-helix-helix"/>
    <property type="match status" value="1"/>
</dbReference>
<dbReference type="Gene3D" id="1.10.1220.10">
    <property type="entry name" value="Met repressor-like"/>
    <property type="match status" value="1"/>
</dbReference>
<organism evidence="1 2">
    <name type="scientific">Megamonas hypermegale</name>
    <dbReference type="NCBI Taxonomy" id="158847"/>
    <lineage>
        <taxon>Bacteria</taxon>
        <taxon>Bacillati</taxon>
        <taxon>Bacillota</taxon>
        <taxon>Negativicutes</taxon>
        <taxon>Selenomonadales</taxon>
        <taxon>Selenomonadaceae</taxon>
        <taxon>Megamonas</taxon>
    </lineage>
</organism>
<evidence type="ECO:0000313" key="1">
    <source>
        <dbReference type="EMBL" id="STY91789.1"/>
    </source>
</evidence>
<sequence length="111" mass="13298">MKKFNKLNDAIMNPAFNFINKQQKDTQPKTTQIENTKFKIIDDNEHVVEEIELPKGTKIKNIIHERRTKRVQLVMQPSKFNQMKKHCQQNNISVNDFINTLIENYFHKQKE</sequence>
<dbReference type="EMBL" id="UGPP01000002">
    <property type="protein sequence ID" value="STY91789.1"/>
    <property type="molecule type" value="Genomic_DNA"/>
</dbReference>